<dbReference type="EMBL" id="UOGA01000066">
    <property type="protein sequence ID" value="VAX16432.1"/>
    <property type="molecule type" value="Genomic_DNA"/>
</dbReference>
<evidence type="ECO:0000313" key="7">
    <source>
        <dbReference type="EMBL" id="VAX16432.1"/>
    </source>
</evidence>
<evidence type="ECO:0000259" key="6">
    <source>
        <dbReference type="PROSITE" id="PS51007"/>
    </source>
</evidence>
<dbReference type="SUPFAM" id="SSF46626">
    <property type="entry name" value="Cytochrome c"/>
    <property type="match status" value="2"/>
</dbReference>
<dbReference type="PRINTS" id="PR00605">
    <property type="entry name" value="CYTCHROMECIC"/>
</dbReference>
<dbReference type="Gene3D" id="1.10.760.10">
    <property type="entry name" value="Cytochrome c-like domain"/>
    <property type="match status" value="2"/>
</dbReference>
<dbReference type="GO" id="GO:0020037">
    <property type="term" value="F:heme binding"/>
    <property type="evidence" value="ECO:0007669"/>
    <property type="project" value="InterPro"/>
</dbReference>
<reference evidence="7" key="1">
    <citation type="submission" date="2018-06" db="EMBL/GenBank/DDBJ databases">
        <authorList>
            <person name="Zhirakovskaya E."/>
        </authorList>
    </citation>
    <scope>NUCLEOTIDE SEQUENCE</scope>
</reference>
<dbReference type="InterPro" id="IPR050597">
    <property type="entry name" value="Cytochrome_c_Oxidase_Subunit"/>
</dbReference>
<dbReference type="PROSITE" id="PS51007">
    <property type="entry name" value="CYTC"/>
    <property type="match status" value="2"/>
</dbReference>
<organism evidence="7">
    <name type="scientific">hydrothermal vent metagenome</name>
    <dbReference type="NCBI Taxonomy" id="652676"/>
    <lineage>
        <taxon>unclassified sequences</taxon>
        <taxon>metagenomes</taxon>
        <taxon>ecological metagenomes</taxon>
    </lineage>
</organism>
<sequence>MRTLNILNARWSSTSVMILAAVICLAQSADAGRDPDPNIGRQLYQSYCLVCHGPHGDTKGPLAVKLNLKPENLASDKYQKKSISEMALIIGGYERMAGKKMPIWRRAIPESNIEHIAAYIAQIKSADLRFIGDPRRGRLIFRNSCVACHGSRGKGTGILAKLIGAPMSDFSNPESVKRYSDKALLMIIRKGKDKFMPGWEGTLNNKEIVDVASYVRSLSK</sequence>
<feature type="domain" description="Cytochrome c" evidence="6">
    <location>
        <begin position="132"/>
        <end position="219"/>
    </location>
</feature>
<gene>
    <name evidence="7" type="ORF">MNBD_NITROSPINAE04-2178</name>
</gene>
<keyword evidence="2" id="KW-0349">Heme</keyword>
<dbReference type="GO" id="GO:0005506">
    <property type="term" value="F:iron ion binding"/>
    <property type="evidence" value="ECO:0007669"/>
    <property type="project" value="InterPro"/>
</dbReference>
<proteinExistence type="predicted"/>
<dbReference type="AlphaFoldDB" id="A0A3B1BJY6"/>
<keyword evidence="3" id="KW-0479">Metal-binding</keyword>
<protein>
    <recommendedName>
        <fullName evidence="6">Cytochrome c domain-containing protein</fullName>
    </recommendedName>
</protein>
<dbReference type="PANTHER" id="PTHR33751">
    <property type="entry name" value="CBB3-TYPE CYTOCHROME C OXIDASE SUBUNIT FIXP"/>
    <property type="match status" value="1"/>
</dbReference>
<dbReference type="Pfam" id="PF13442">
    <property type="entry name" value="Cytochrome_CBB3"/>
    <property type="match status" value="2"/>
</dbReference>
<keyword evidence="4" id="KW-0249">Electron transport</keyword>
<name>A0A3B1BJY6_9ZZZZ</name>
<evidence type="ECO:0000256" key="1">
    <source>
        <dbReference type="ARBA" id="ARBA00022448"/>
    </source>
</evidence>
<dbReference type="GO" id="GO:0009055">
    <property type="term" value="F:electron transfer activity"/>
    <property type="evidence" value="ECO:0007669"/>
    <property type="project" value="InterPro"/>
</dbReference>
<evidence type="ECO:0000256" key="4">
    <source>
        <dbReference type="ARBA" id="ARBA00022982"/>
    </source>
</evidence>
<dbReference type="InterPro" id="IPR036909">
    <property type="entry name" value="Cyt_c-like_dom_sf"/>
</dbReference>
<feature type="domain" description="Cytochrome c" evidence="6">
    <location>
        <begin position="35"/>
        <end position="124"/>
    </location>
</feature>
<keyword evidence="1" id="KW-0813">Transport</keyword>
<evidence type="ECO:0000256" key="5">
    <source>
        <dbReference type="ARBA" id="ARBA00023004"/>
    </source>
</evidence>
<accession>A0A3B1BJY6</accession>
<dbReference type="InterPro" id="IPR008168">
    <property type="entry name" value="Cyt_C_IC"/>
</dbReference>
<keyword evidence="5" id="KW-0408">Iron</keyword>
<evidence type="ECO:0000256" key="3">
    <source>
        <dbReference type="ARBA" id="ARBA00022723"/>
    </source>
</evidence>
<dbReference type="PANTHER" id="PTHR33751:SF1">
    <property type="entry name" value="CBB3-TYPE CYTOCHROME C OXIDASE SUBUNIT FIXP"/>
    <property type="match status" value="1"/>
</dbReference>
<dbReference type="InterPro" id="IPR009056">
    <property type="entry name" value="Cyt_c-like_dom"/>
</dbReference>
<evidence type="ECO:0000256" key="2">
    <source>
        <dbReference type="ARBA" id="ARBA00022617"/>
    </source>
</evidence>